<reference evidence="9 10" key="1">
    <citation type="submission" date="2014-06" db="EMBL/GenBank/DDBJ databases">
        <title>Whole Genome Sequences of Three Symbiotic Endozoicomonas Bacteria.</title>
        <authorList>
            <person name="Neave M.J."/>
            <person name="Apprill A."/>
            <person name="Voolstra C.R."/>
        </authorList>
    </citation>
    <scope>NUCLEOTIDE SEQUENCE [LARGE SCALE GENOMIC DNA]</scope>
    <source>
        <strain evidence="9 10">LMG 24815</strain>
    </source>
</reference>
<dbReference type="GO" id="GO:0005524">
    <property type="term" value="F:ATP binding"/>
    <property type="evidence" value="ECO:0007669"/>
    <property type="project" value="UniProtKB-KW"/>
</dbReference>
<keyword evidence="4" id="KW-0067">ATP-binding</keyword>
<dbReference type="EMBL" id="JOKG01000006">
    <property type="protein sequence ID" value="KEQ11719.1"/>
    <property type="molecule type" value="Genomic_DNA"/>
</dbReference>
<dbReference type="PANTHER" id="PTHR11070:SF2">
    <property type="entry name" value="ATP-DEPENDENT DNA HELICASE SRS2"/>
    <property type="match status" value="1"/>
</dbReference>
<dbReference type="GO" id="GO:0016787">
    <property type="term" value="F:hydrolase activity"/>
    <property type="evidence" value="ECO:0007669"/>
    <property type="project" value="UniProtKB-KW"/>
</dbReference>
<evidence type="ECO:0000256" key="3">
    <source>
        <dbReference type="ARBA" id="ARBA00022806"/>
    </source>
</evidence>
<dbReference type="Proteomes" id="UP000028006">
    <property type="component" value="Unassembled WGS sequence"/>
</dbReference>
<dbReference type="AlphaFoldDB" id="A0A081MZU6"/>
<dbReference type="GO" id="GO:0000725">
    <property type="term" value="P:recombinational repair"/>
    <property type="evidence" value="ECO:0007669"/>
    <property type="project" value="TreeGrafter"/>
</dbReference>
<feature type="domain" description="UvrD-like helicase C-terminal" evidence="8">
    <location>
        <begin position="819"/>
        <end position="866"/>
    </location>
</feature>
<evidence type="ECO:0000259" key="7">
    <source>
        <dbReference type="Pfam" id="PF00580"/>
    </source>
</evidence>
<evidence type="ECO:0000256" key="1">
    <source>
        <dbReference type="ARBA" id="ARBA00022741"/>
    </source>
</evidence>
<dbReference type="Gene3D" id="3.40.50.300">
    <property type="entry name" value="P-loop containing nucleotide triphosphate hydrolases"/>
    <property type="match status" value="3"/>
</dbReference>
<comment type="caution">
    <text evidence="9">The sequence shown here is derived from an EMBL/GenBank/DDBJ whole genome shotgun (WGS) entry which is preliminary data.</text>
</comment>
<dbReference type="Pfam" id="PF00580">
    <property type="entry name" value="UvrD-helicase"/>
    <property type="match status" value="1"/>
</dbReference>
<dbReference type="InterPro" id="IPR000212">
    <property type="entry name" value="DNA_helicase_UvrD/REP"/>
</dbReference>
<feature type="domain" description="UvrD-like helicase ATP-binding" evidence="7">
    <location>
        <begin position="228"/>
        <end position="680"/>
    </location>
</feature>
<dbReference type="RefSeq" id="WP_034879468.1">
    <property type="nucleotide sequence ID" value="NZ_JOKG01000006.1"/>
</dbReference>
<gene>
    <name evidence="9" type="ORF">GZ77_24740</name>
</gene>
<organism evidence="9 10">
    <name type="scientific">Endozoicomonas montiporae</name>
    <dbReference type="NCBI Taxonomy" id="1027273"/>
    <lineage>
        <taxon>Bacteria</taxon>
        <taxon>Pseudomonadati</taxon>
        <taxon>Pseudomonadota</taxon>
        <taxon>Gammaproteobacteria</taxon>
        <taxon>Oceanospirillales</taxon>
        <taxon>Endozoicomonadaceae</taxon>
        <taxon>Endozoicomonas</taxon>
    </lineage>
</organism>
<dbReference type="InterPro" id="IPR027417">
    <property type="entry name" value="P-loop_NTPase"/>
</dbReference>
<keyword evidence="2" id="KW-0378">Hydrolase</keyword>
<dbReference type="GO" id="GO:0003677">
    <property type="term" value="F:DNA binding"/>
    <property type="evidence" value="ECO:0007669"/>
    <property type="project" value="InterPro"/>
</dbReference>
<dbReference type="PANTHER" id="PTHR11070">
    <property type="entry name" value="UVRD / RECB / PCRA DNA HELICASE FAMILY MEMBER"/>
    <property type="match status" value="1"/>
</dbReference>
<evidence type="ECO:0000313" key="10">
    <source>
        <dbReference type="Proteomes" id="UP000028006"/>
    </source>
</evidence>
<name>A0A081MZU6_9GAMM</name>
<keyword evidence="10" id="KW-1185">Reference proteome</keyword>
<dbReference type="InterPro" id="IPR027785">
    <property type="entry name" value="UvrD-like_helicase_C"/>
</dbReference>
<keyword evidence="1" id="KW-0547">Nucleotide-binding</keyword>
<sequence>MEAVKTDIAGHLEELASDALSTMDDVASSAQKLMQNDNGLNSQSIIRNSFTETGATQTVSDMNRSKTESLSQLTREPAISRVVVLDDDENEETYFICRIDPYGANAGGRLVNYRAPIGRIAATPVGEEVIIHTPKGDRYLEVIERTSLNPSQIGDEWDSRNSNFENIDTGFRQIASLRGLLKSPVESEEIDFFDDYLDDDADDNIRDSIQHEILTSIGLRDQPILDKFQDEIFRMPLDSQLLILGPPGTGKTTTLIRRLGQKLDIAYLTETEKAKIGEETDHKRSWIMFTPTDLLKYYLKEAFSREQVAASDLNIKTWDAQSRDLGRNVLDILQSASKKSGFILKTDAGHLKPEVNEAAIDWYESFRTYHEESAEKHLKDGIKLLKKVSITDVKPLAEKISSIVEASGSLMATYSQIFMLEAEVKTVLDKLKQESEKEIRKAVNSILNKEKSLVGEFAKFLSTVKASSEDEDSDEVYDADEPEPQNLEKTPKKAAAQALVSFIRAYARVTYQKGKFGKTTKNAKIAEWLGNRLPDKELLLGIGKVVYSQNALRRFTKLANRYTTSVPKSYRAYRRSCLKTEQWYHSSPQQASHIGQQELDLIILLMLDCARDLLQQHFVRMNLEEFSTLKIISDQFKNQILVDEATDFSPIQLACMERQTSLSTGSFFACGDFNQRITDWGTKSKDEFEWVSGKISHETINIVYRQSQKLNSFAGKLLELMGGAAEEKATLPEHVDHQGVSPVLLEQYQDTTEVADWLFERIKEIDELAEGGRPTIAVLVNSEEEVVPTANALNKLLEDINLQAEACSNGNTIGEGSSVRVFDIQHIKGLEFEAVFFLGVDALADEKPDLFEKFLYVGATRAATFLGLACKKEMPESLESLVSEMKSEFKAAD</sequence>
<feature type="compositionally biased region" description="Acidic residues" evidence="6">
    <location>
        <begin position="471"/>
        <end position="483"/>
    </location>
</feature>
<evidence type="ECO:0000256" key="6">
    <source>
        <dbReference type="SAM" id="MobiDB-lite"/>
    </source>
</evidence>
<dbReference type="InterPro" id="IPR014016">
    <property type="entry name" value="UvrD-like_ATP-bd"/>
</dbReference>
<evidence type="ECO:0000256" key="2">
    <source>
        <dbReference type="ARBA" id="ARBA00022801"/>
    </source>
</evidence>
<evidence type="ECO:0000256" key="4">
    <source>
        <dbReference type="ARBA" id="ARBA00022840"/>
    </source>
</evidence>
<feature type="region of interest" description="Disordered" evidence="6">
    <location>
        <begin position="471"/>
        <end position="490"/>
    </location>
</feature>
<proteinExistence type="predicted"/>
<evidence type="ECO:0000256" key="5">
    <source>
        <dbReference type="ARBA" id="ARBA00034923"/>
    </source>
</evidence>
<dbReference type="GO" id="GO:0043138">
    <property type="term" value="F:3'-5' DNA helicase activity"/>
    <property type="evidence" value="ECO:0007669"/>
    <property type="project" value="TreeGrafter"/>
</dbReference>
<protein>
    <recommendedName>
        <fullName evidence="5">DNA 3'-5' helicase II</fullName>
    </recommendedName>
</protein>
<dbReference type="Pfam" id="PF13538">
    <property type="entry name" value="UvrD_C_2"/>
    <property type="match status" value="1"/>
</dbReference>
<accession>A0A081MZU6</accession>
<dbReference type="eggNOG" id="COG3973">
    <property type="taxonomic scope" value="Bacteria"/>
</dbReference>
<evidence type="ECO:0000259" key="8">
    <source>
        <dbReference type="Pfam" id="PF13538"/>
    </source>
</evidence>
<keyword evidence="3" id="KW-0347">Helicase</keyword>
<dbReference type="SUPFAM" id="SSF52540">
    <property type="entry name" value="P-loop containing nucleoside triphosphate hydrolases"/>
    <property type="match status" value="1"/>
</dbReference>
<evidence type="ECO:0000313" key="9">
    <source>
        <dbReference type="EMBL" id="KEQ11719.1"/>
    </source>
</evidence>